<keyword evidence="1" id="KW-0812">Transmembrane</keyword>
<evidence type="ECO:0008006" key="3">
    <source>
        <dbReference type="Google" id="ProtNLM"/>
    </source>
</evidence>
<feature type="transmembrane region" description="Helical" evidence="1">
    <location>
        <begin position="20"/>
        <end position="38"/>
    </location>
</feature>
<evidence type="ECO:0000256" key="1">
    <source>
        <dbReference type="SAM" id="Phobius"/>
    </source>
</evidence>
<dbReference type="InterPro" id="IPR009825">
    <property type="entry name" value="ECF_substrate-spec-like"/>
</dbReference>
<feature type="transmembrane region" description="Helical" evidence="1">
    <location>
        <begin position="44"/>
        <end position="61"/>
    </location>
</feature>
<proteinExistence type="predicted"/>
<accession>A0A6N3CRS4</accession>
<feature type="transmembrane region" description="Helical" evidence="1">
    <location>
        <begin position="73"/>
        <end position="90"/>
    </location>
</feature>
<feature type="transmembrane region" description="Helical" evidence="1">
    <location>
        <begin position="166"/>
        <end position="186"/>
    </location>
</feature>
<dbReference type="RefSeq" id="WP_024038304.1">
    <property type="nucleotide sequence ID" value="NZ_CACRUE010000031.1"/>
</dbReference>
<feature type="transmembrane region" description="Helical" evidence="1">
    <location>
        <begin position="135"/>
        <end position="154"/>
    </location>
</feature>
<gene>
    <name evidence="2" type="ORF">IBLFYP30_01963</name>
</gene>
<feature type="transmembrane region" description="Helical" evidence="1">
    <location>
        <begin position="198"/>
        <end position="223"/>
    </location>
</feature>
<keyword evidence="1" id="KW-0472">Membrane</keyword>
<dbReference type="GeneID" id="89564241"/>
<dbReference type="Gene3D" id="1.10.1760.20">
    <property type="match status" value="1"/>
</dbReference>
<dbReference type="Pfam" id="PF07155">
    <property type="entry name" value="ECF-ribofla_trS"/>
    <property type="match status" value="1"/>
</dbReference>
<sequence>MQKEYRTKNQNKFVKFRKIVLISTIALVFPICLGIYTLLGGRAYALMSMLFVILAILPFLMIYEMKKPQAREWIPLAVMAALAAVGRVAFAPVPFFKPTSAIIIITASVFGPEAGFLTGTMAALASNLFFGQGPWTPWQMFSWGMIGFLSGFLIKKNIINNKTKLYIFGSLTGFIYGWIMNIWTATGTMYEFSWASFFGLYIASFFPDLTHSIATVIFLRFLYDPWRAKLKRVKLKFGLVNS</sequence>
<organism evidence="2">
    <name type="scientific">Intestinibacter bartlettii</name>
    <dbReference type="NCBI Taxonomy" id="261299"/>
    <lineage>
        <taxon>Bacteria</taxon>
        <taxon>Bacillati</taxon>
        <taxon>Bacillota</taxon>
        <taxon>Clostridia</taxon>
        <taxon>Peptostreptococcales</taxon>
        <taxon>Peptostreptococcaceae</taxon>
        <taxon>Intestinibacter</taxon>
    </lineage>
</organism>
<dbReference type="AlphaFoldDB" id="A0A6N3CRS4"/>
<evidence type="ECO:0000313" key="2">
    <source>
        <dbReference type="EMBL" id="VYU18585.1"/>
    </source>
</evidence>
<keyword evidence="1" id="KW-1133">Transmembrane helix</keyword>
<reference evidence="2" key="1">
    <citation type="submission" date="2019-11" db="EMBL/GenBank/DDBJ databases">
        <authorList>
            <person name="Feng L."/>
        </authorList>
    </citation>
    <scope>NUCLEOTIDE SEQUENCE</scope>
    <source>
        <strain evidence="2">IbartlettiiLFYP30</strain>
    </source>
</reference>
<name>A0A6N3CRS4_9FIRM</name>
<dbReference type="GO" id="GO:0016020">
    <property type="term" value="C:membrane"/>
    <property type="evidence" value="ECO:0007669"/>
    <property type="project" value="InterPro"/>
</dbReference>
<dbReference type="EMBL" id="CACRUE010000031">
    <property type="protein sequence ID" value="VYU18585.1"/>
    <property type="molecule type" value="Genomic_DNA"/>
</dbReference>
<protein>
    <recommendedName>
        <fullName evidence="3">ECF transporter S component</fullName>
    </recommendedName>
</protein>